<organism evidence="2 3">
    <name type="scientific">Nostoc cycadae WK-1</name>
    <dbReference type="NCBI Taxonomy" id="1861711"/>
    <lineage>
        <taxon>Bacteria</taxon>
        <taxon>Bacillati</taxon>
        <taxon>Cyanobacteriota</taxon>
        <taxon>Cyanophyceae</taxon>
        <taxon>Nostocales</taxon>
        <taxon>Nostocaceae</taxon>
        <taxon>Nostoc</taxon>
    </lineage>
</organism>
<reference evidence="3" key="1">
    <citation type="journal article" date="2018" name="Genome Announc.">
        <title>Draft Genome Sequence of the Nitrogen-Fixing and Hormogonia-Inducing Cyanobacterium Nostoc cycadae Strain WK-1, Isolated from the Coralloid Roots of Cycas revoluta.</title>
        <authorList>
            <person name="Kanesaki Y."/>
            <person name="Hirose M."/>
            <person name="Hirose Y."/>
            <person name="Fujisawa T."/>
            <person name="Nakamura Y."/>
            <person name="Watanabe S."/>
            <person name="Matsunaga S."/>
            <person name="Uchida H."/>
            <person name="Murakami A."/>
        </authorList>
    </citation>
    <scope>NUCLEOTIDE SEQUENCE [LARGE SCALE GENOMIC DNA]</scope>
    <source>
        <strain evidence="3">WK-1</strain>
    </source>
</reference>
<proteinExistence type="predicted"/>
<sequence length="92" mass="10095">MLSAGVDTATVRKLQPSRYDDANPWVYHEVTKVVPVSQPPSARKAQGNNNIPDQPTNTKRSRFNQSSSTSNHPLLLGARPTAMVIGLKSSFY</sequence>
<dbReference type="Proteomes" id="UP000236527">
    <property type="component" value="Unassembled WGS sequence"/>
</dbReference>
<dbReference type="EMBL" id="BDGE01000061">
    <property type="protein sequence ID" value="GBE93869.1"/>
    <property type="molecule type" value="Genomic_DNA"/>
</dbReference>
<keyword evidence="3" id="KW-1185">Reference proteome</keyword>
<name>A0A2H6LKX2_9NOSO</name>
<evidence type="ECO:0000313" key="2">
    <source>
        <dbReference type="EMBL" id="GBE93869.1"/>
    </source>
</evidence>
<evidence type="ECO:0000256" key="1">
    <source>
        <dbReference type="SAM" id="MobiDB-lite"/>
    </source>
</evidence>
<protein>
    <submittedName>
        <fullName evidence="2">Uncharacterized protein</fullName>
    </submittedName>
</protein>
<accession>A0A2H6LKX2</accession>
<feature type="region of interest" description="Disordered" evidence="1">
    <location>
        <begin position="36"/>
        <end position="75"/>
    </location>
</feature>
<evidence type="ECO:0000313" key="3">
    <source>
        <dbReference type="Proteomes" id="UP000236527"/>
    </source>
</evidence>
<dbReference type="AlphaFoldDB" id="A0A2H6LKX2"/>
<feature type="compositionally biased region" description="Polar residues" evidence="1">
    <location>
        <begin position="46"/>
        <end position="72"/>
    </location>
</feature>
<gene>
    <name evidence="2" type="ORF">NCWK1_3634</name>
</gene>
<comment type="caution">
    <text evidence="2">The sequence shown here is derived from an EMBL/GenBank/DDBJ whole genome shotgun (WGS) entry which is preliminary data.</text>
</comment>